<dbReference type="GO" id="GO:0009306">
    <property type="term" value="P:protein secretion"/>
    <property type="evidence" value="ECO:0007669"/>
    <property type="project" value="UniProtKB-UniRule"/>
</dbReference>
<dbReference type="HAMAP" id="MF_00422">
    <property type="entry name" value="SecE"/>
    <property type="match status" value="1"/>
</dbReference>
<dbReference type="OrthoDB" id="9806365at2"/>
<comment type="function">
    <text evidence="9">Essential subunit of the Sec protein translocation channel SecYEG. Clamps together the 2 halves of SecY. May contact the channel plug during translocation.</text>
</comment>
<dbReference type="GO" id="GO:0006605">
    <property type="term" value="P:protein targeting"/>
    <property type="evidence" value="ECO:0007669"/>
    <property type="project" value="UniProtKB-UniRule"/>
</dbReference>
<comment type="similarity">
    <text evidence="9">Belongs to the SecE/SEC61-gamma family.</text>
</comment>
<comment type="subunit">
    <text evidence="9">Component of the Sec protein translocase complex. Heterotrimer consisting of SecY, SecE and SecG subunits. The heterotrimers can form oligomers, although 1 heterotrimer is thought to be able to translocate proteins. Interacts with the ribosome. Interacts with SecDF, and other proteins may be involved. Interacts with SecA.</text>
</comment>
<feature type="transmembrane region" description="Helical" evidence="9">
    <location>
        <begin position="18"/>
        <end position="36"/>
    </location>
</feature>
<dbReference type="Gene3D" id="1.20.5.1030">
    <property type="entry name" value="Preprotein translocase secy subunit"/>
    <property type="match status" value="1"/>
</dbReference>
<evidence type="ECO:0000313" key="10">
    <source>
        <dbReference type="EMBL" id="SFD76003.1"/>
    </source>
</evidence>
<dbReference type="GO" id="GO:0043952">
    <property type="term" value="P:protein transport by the Sec complex"/>
    <property type="evidence" value="ECO:0007669"/>
    <property type="project" value="UniProtKB-UniRule"/>
</dbReference>
<dbReference type="RefSeq" id="WP_091876664.1">
    <property type="nucleotide sequence ID" value="NZ_FOLD01000036.1"/>
</dbReference>
<evidence type="ECO:0000256" key="6">
    <source>
        <dbReference type="ARBA" id="ARBA00022989"/>
    </source>
</evidence>
<dbReference type="InterPro" id="IPR005807">
    <property type="entry name" value="SecE_bac"/>
</dbReference>
<evidence type="ECO:0000256" key="2">
    <source>
        <dbReference type="ARBA" id="ARBA00022448"/>
    </source>
</evidence>
<evidence type="ECO:0000256" key="4">
    <source>
        <dbReference type="ARBA" id="ARBA00022692"/>
    </source>
</evidence>
<dbReference type="STRING" id="1164594.SAMN05216204_13634"/>
<organism evidence="10 11">
    <name type="scientific">Massilia yuzhufengensis</name>
    <dbReference type="NCBI Taxonomy" id="1164594"/>
    <lineage>
        <taxon>Bacteria</taxon>
        <taxon>Pseudomonadati</taxon>
        <taxon>Pseudomonadota</taxon>
        <taxon>Betaproteobacteria</taxon>
        <taxon>Burkholderiales</taxon>
        <taxon>Oxalobacteraceae</taxon>
        <taxon>Telluria group</taxon>
        <taxon>Massilia</taxon>
    </lineage>
</organism>
<evidence type="ECO:0000256" key="5">
    <source>
        <dbReference type="ARBA" id="ARBA00022927"/>
    </source>
</evidence>
<gene>
    <name evidence="9" type="primary">secE</name>
    <name evidence="10" type="ORF">SAMN05216204_13634</name>
</gene>
<dbReference type="NCBIfam" id="NF004371">
    <property type="entry name" value="PRK05740.1-1"/>
    <property type="match status" value="1"/>
</dbReference>
<evidence type="ECO:0000256" key="3">
    <source>
        <dbReference type="ARBA" id="ARBA00022475"/>
    </source>
</evidence>
<keyword evidence="6 9" id="KW-1133">Transmembrane helix</keyword>
<evidence type="ECO:0000256" key="9">
    <source>
        <dbReference type="HAMAP-Rule" id="MF_00422"/>
    </source>
</evidence>
<keyword evidence="4 9" id="KW-0812">Transmembrane</keyword>
<dbReference type="GO" id="GO:0005886">
    <property type="term" value="C:plasma membrane"/>
    <property type="evidence" value="ECO:0007669"/>
    <property type="project" value="UniProtKB-UniRule"/>
</dbReference>
<dbReference type="InterPro" id="IPR001901">
    <property type="entry name" value="Translocase_SecE/Sec61-g"/>
</dbReference>
<comment type="subcellular location">
    <subcellularLocation>
        <location evidence="1">Membrane</location>
    </subcellularLocation>
</comment>
<keyword evidence="5 9" id="KW-0653">Protein transport</keyword>
<feature type="transmembrane region" description="Helical" evidence="9">
    <location>
        <begin position="91"/>
        <end position="111"/>
    </location>
</feature>
<keyword evidence="7 9" id="KW-0811">Translocation</keyword>
<sequence length="129" mass="13943">MSNQSVQTVSTSNDKFKVALAVVAVIAGVVGFFYLTGQNKPALVAGGALLAGLVFAVLLLSTSATGRDFLNFAKESVRETKKVVWPTRREATQITGIVFAFVVVTAIFLWGTDKVLEFLLYDVILGWKN</sequence>
<evidence type="ECO:0000313" key="11">
    <source>
        <dbReference type="Proteomes" id="UP000198639"/>
    </source>
</evidence>
<keyword evidence="8 9" id="KW-0472">Membrane</keyword>
<dbReference type="Proteomes" id="UP000198639">
    <property type="component" value="Unassembled WGS sequence"/>
</dbReference>
<dbReference type="EMBL" id="FOLD01000036">
    <property type="protein sequence ID" value="SFD76003.1"/>
    <property type="molecule type" value="Genomic_DNA"/>
</dbReference>
<reference evidence="11" key="1">
    <citation type="submission" date="2016-10" db="EMBL/GenBank/DDBJ databases">
        <authorList>
            <person name="Varghese N."/>
            <person name="Submissions S."/>
        </authorList>
    </citation>
    <scope>NUCLEOTIDE SEQUENCE [LARGE SCALE GENOMIC DNA]</scope>
    <source>
        <strain evidence="11">CGMCC 1.12041</strain>
    </source>
</reference>
<dbReference type="InterPro" id="IPR038379">
    <property type="entry name" value="SecE_sf"/>
</dbReference>
<dbReference type="AlphaFoldDB" id="A0A1I1V4I8"/>
<protein>
    <recommendedName>
        <fullName evidence="9">Protein translocase subunit SecE</fullName>
    </recommendedName>
</protein>
<dbReference type="PANTHER" id="PTHR33910:SF1">
    <property type="entry name" value="PROTEIN TRANSLOCASE SUBUNIT SECE"/>
    <property type="match status" value="1"/>
</dbReference>
<keyword evidence="2 9" id="KW-0813">Transport</keyword>
<keyword evidence="11" id="KW-1185">Reference proteome</keyword>
<dbReference type="GO" id="GO:0065002">
    <property type="term" value="P:intracellular protein transmembrane transport"/>
    <property type="evidence" value="ECO:0007669"/>
    <property type="project" value="UniProtKB-UniRule"/>
</dbReference>
<comment type="caution">
    <text evidence="9">Lacks conserved residue(s) required for the propagation of feature annotation.</text>
</comment>
<dbReference type="NCBIfam" id="TIGR00964">
    <property type="entry name" value="secE_bact"/>
    <property type="match status" value="1"/>
</dbReference>
<name>A0A1I1V4I8_9BURK</name>
<evidence type="ECO:0000256" key="1">
    <source>
        <dbReference type="ARBA" id="ARBA00004370"/>
    </source>
</evidence>
<dbReference type="GO" id="GO:0008320">
    <property type="term" value="F:protein transmembrane transporter activity"/>
    <property type="evidence" value="ECO:0007669"/>
    <property type="project" value="UniProtKB-UniRule"/>
</dbReference>
<accession>A0A1I1V4I8</accession>
<dbReference type="PANTHER" id="PTHR33910">
    <property type="entry name" value="PROTEIN TRANSLOCASE SUBUNIT SECE"/>
    <property type="match status" value="1"/>
</dbReference>
<feature type="transmembrane region" description="Helical" evidence="9">
    <location>
        <begin position="42"/>
        <end position="60"/>
    </location>
</feature>
<keyword evidence="3 9" id="KW-1003">Cell membrane</keyword>
<evidence type="ECO:0000256" key="7">
    <source>
        <dbReference type="ARBA" id="ARBA00023010"/>
    </source>
</evidence>
<evidence type="ECO:0000256" key="8">
    <source>
        <dbReference type="ARBA" id="ARBA00023136"/>
    </source>
</evidence>
<dbReference type="Pfam" id="PF00584">
    <property type="entry name" value="SecE"/>
    <property type="match status" value="1"/>
</dbReference>
<proteinExistence type="inferred from homology"/>